<evidence type="ECO:0000313" key="5">
    <source>
        <dbReference type="Proteomes" id="UP001152797"/>
    </source>
</evidence>
<sequence>ASHLGMPLDYVLLGGLVCIFNRNNGFYFMCLYGFIASHFSGKMSRLVLICGPIVSVACGIWCGFLLDMVIEPFLLLLGKKGYVAKPSTATVAPPTSGDEKSAKAKGKNSKGDK</sequence>
<keyword evidence="2" id="KW-0472">Membrane</keyword>
<reference evidence="4 5" key="2">
    <citation type="submission" date="2024-05" db="EMBL/GenBank/DDBJ databases">
        <authorList>
            <person name="Chen Y."/>
            <person name="Shah S."/>
            <person name="Dougan E. K."/>
            <person name="Thang M."/>
            <person name="Chan C."/>
        </authorList>
    </citation>
    <scope>NUCLEOTIDE SEQUENCE [LARGE SCALE GENOMIC DNA]</scope>
</reference>
<proteinExistence type="predicted"/>
<keyword evidence="5" id="KW-1185">Reference proteome</keyword>
<feature type="region of interest" description="Disordered" evidence="1">
    <location>
        <begin position="87"/>
        <end position="113"/>
    </location>
</feature>
<protein>
    <submittedName>
        <fullName evidence="4">Dolichyl-diphosphooligosaccharide--protein glycotransferase</fullName>
    </submittedName>
</protein>
<evidence type="ECO:0000313" key="4">
    <source>
        <dbReference type="EMBL" id="CAL4770941.1"/>
    </source>
</evidence>
<dbReference type="OrthoDB" id="10261066at2759"/>
<keyword evidence="2" id="KW-1133">Transmembrane helix</keyword>
<keyword evidence="2" id="KW-0812">Transmembrane</keyword>
<comment type="caution">
    <text evidence="3">The sequence shown here is derived from an EMBL/GenBank/DDBJ whole genome shotgun (WGS) entry which is preliminary data.</text>
</comment>
<dbReference type="Proteomes" id="UP001152797">
    <property type="component" value="Unassembled WGS sequence"/>
</dbReference>
<feature type="non-terminal residue" evidence="3">
    <location>
        <position position="113"/>
    </location>
</feature>
<feature type="non-terminal residue" evidence="3">
    <location>
        <position position="1"/>
    </location>
</feature>
<reference evidence="3" key="1">
    <citation type="submission" date="2022-10" db="EMBL/GenBank/DDBJ databases">
        <authorList>
            <person name="Chen Y."/>
            <person name="Dougan E. K."/>
            <person name="Chan C."/>
            <person name="Rhodes N."/>
            <person name="Thang M."/>
        </authorList>
    </citation>
    <scope>NUCLEOTIDE SEQUENCE</scope>
</reference>
<dbReference type="EMBL" id="CAMXCT030000823">
    <property type="protein sequence ID" value="CAL4770941.1"/>
    <property type="molecule type" value="Genomic_DNA"/>
</dbReference>
<accession>A0A9P1FNB0</accession>
<organism evidence="3">
    <name type="scientific">Cladocopium goreaui</name>
    <dbReference type="NCBI Taxonomy" id="2562237"/>
    <lineage>
        <taxon>Eukaryota</taxon>
        <taxon>Sar</taxon>
        <taxon>Alveolata</taxon>
        <taxon>Dinophyceae</taxon>
        <taxon>Suessiales</taxon>
        <taxon>Symbiodiniaceae</taxon>
        <taxon>Cladocopium</taxon>
    </lineage>
</organism>
<dbReference type="AlphaFoldDB" id="A0A9P1FNB0"/>
<feature type="transmembrane region" description="Helical" evidence="2">
    <location>
        <begin position="46"/>
        <end position="66"/>
    </location>
</feature>
<evidence type="ECO:0000256" key="1">
    <source>
        <dbReference type="SAM" id="MobiDB-lite"/>
    </source>
</evidence>
<evidence type="ECO:0000256" key="2">
    <source>
        <dbReference type="SAM" id="Phobius"/>
    </source>
</evidence>
<evidence type="ECO:0000313" key="3">
    <source>
        <dbReference type="EMBL" id="CAI3983629.1"/>
    </source>
</evidence>
<gene>
    <name evidence="3" type="ORF">C1SCF055_LOCUS11226</name>
</gene>
<name>A0A9P1FNB0_9DINO</name>
<feature type="compositionally biased region" description="Basic residues" evidence="1">
    <location>
        <begin position="103"/>
        <end position="113"/>
    </location>
</feature>
<feature type="transmembrane region" description="Helical" evidence="2">
    <location>
        <begin position="12"/>
        <end position="34"/>
    </location>
</feature>
<dbReference type="EMBL" id="CAMXCT020000823">
    <property type="protein sequence ID" value="CAL1137004.1"/>
    <property type="molecule type" value="Genomic_DNA"/>
</dbReference>
<dbReference type="EMBL" id="CAMXCT010000823">
    <property type="protein sequence ID" value="CAI3983629.1"/>
    <property type="molecule type" value="Genomic_DNA"/>
</dbReference>